<name>A0A223ASG6_9FIRM</name>
<feature type="transmembrane region" description="Helical" evidence="2">
    <location>
        <begin position="37"/>
        <end position="59"/>
    </location>
</feature>
<organism evidence="3 4">
    <name type="scientific">Mogibacterium pumilum</name>
    <dbReference type="NCBI Taxonomy" id="86332"/>
    <lineage>
        <taxon>Bacteria</taxon>
        <taxon>Bacillati</taxon>
        <taxon>Bacillota</taxon>
        <taxon>Clostridia</taxon>
        <taxon>Peptostreptococcales</taxon>
        <taxon>Anaerovoracaceae</taxon>
        <taxon>Mogibacterium</taxon>
    </lineage>
</organism>
<dbReference type="RefSeq" id="WP_094234095.1">
    <property type="nucleotide sequence ID" value="NZ_CP016199.1"/>
</dbReference>
<sequence>MQVATNVAGTMNSGVGVVRRNSGISKRNARAKQNSRMFAGVMLAGIMCLIIVVMSAFAANLNQENNQLQKKNDYIQAEVDSLNTKINDASNINKIEKTATEKYGMVHSESQNCITVGDSKSSSKTNLASAIKDEAYE</sequence>
<keyword evidence="4" id="KW-1185">Reference proteome</keyword>
<dbReference type="Proteomes" id="UP000214689">
    <property type="component" value="Chromosome"/>
</dbReference>
<feature type="coiled-coil region" evidence="1">
    <location>
        <begin position="58"/>
        <end position="85"/>
    </location>
</feature>
<dbReference type="EMBL" id="CP016199">
    <property type="protein sequence ID" value="ASS37865.1"/>
    <property type="molecule type" value="Genomic_DNA"/>
</dbReference>
<protein>
    <recommendedName>
        <fullName evidence="5">Cell division protein FtsL</fullName>
    </recommendedName>
</protein>
<keyword evidence="1" id="KW-0175">Coiled coil</keyword>
<evidence type="ECO:0000313" key="4">
    <source>
        <dbReference type="Proteomes" id="UP000214689"/>
    </source>
</evidence>
<keyword evidence="2" id="KW-0812">Transmembrane</keyword>
<evidence type="ECO:0000313" key="3">
    <source>
        <dbReference type="EMBL" id="ASS37865.1"/>
    </source>
</evidence>
<keyword evidence="2" id="KW-1133">Transmembrane helix</keyword>
<evidence type="ECO:0008006" key="5">
    <source>
        <dbReference type="Google" id="ProtNLM"/>
    </source>
</evidence>
<evidence type="ECO:0000256" key="1">
    <source>
        <dbReference type="SAM" id="Coils"/>
    </source>
</evidence>
<keyword evidence="2" id="KW-0472">Membrane</keyword>
<gene>
    <name evidence="3" type="ORF">AXF17_04990</name>
</gene>
<accession>A0A223ASG6</accession>
<dbReference type="AlphaFoldDB" id="A0A223ASG6"/>
<dbReference type="OrthoDB" id="2082793at2"/>
<evidence type="ECO:0000256" key="2">
    <source>
        <dbReference type="SAM" id="Phobius"/>
    </source>
</evidence>
<reference evidence="4" key="1">
    <citation type="submission" date="2016-05" db="EMBL/GenBank/DDBJ databases">
        <authorList>
            <person name="Holder M.E."/>
            <person name="Ajami N.J."/>
            <person name="Petrosino J.F."/>
        </authorList>
    </citation>
    <scope>NUCLEOTIDE SEQUENCE [LARGE SCALE GENOMIC DNA]</scope>
    <source>
        <strain evidence="4">ATCC 700696</strain>
    </source>
</reference>
<proteinExistence type="predicted"/>